<comment type="caution">
    <text evidence="16">The sequence shown here is derived from an EMBL/GenBank/DDBJ whole genome shotgun (WGS) entry which is preliminary data.</text>
</comment>
<keyword evidence="6 13" id="KW-0067">ATP-binding</keyword>
<dbReference type="InterPro" id="IPR027417">
    <property type="entry name" value="P-loop_NTPase"/>
</dbReference>
<keyword evidence="3" id="KW-0963">Cytoplasm</keyword>
<name>A0A2G2VWP9_CAPBA</name>
<dbReference type="SUPFAM" id="SSF54736">
    <property type="entry name" value="ClpS-like"/>
    <property type="match status" value="1"/>
</dbReference>
<evidence type="ECO:0000256" key="1">
    <source>
        <dbReference type="ARBA" id="ARBA00004245"/>
    </source>
</evidence>
<dbReference type="CDD" id="cd00387">
    <property type="entry name" value="Ribosomal_L7_L12"/>
    <property type="match status" value="1"/>
</dbReference>
<evidence type="ECO:0000256" key="2">
    <source>
        <dbReference type="ARBA" id="ARBA00007197"/>
    </source>
</evidence>
<dbReference type="GO" id="GO:0005524">
    <property type="term" value="F:ATP binding"/>
    <property type="evidence" value="ECO:0007669"/>
    <property type="project" value="UniProtKB-UniRule"/>
</dbReference>
<evidence type="ECO:0000259" key="15">
    <source>
        <dbReference type="PROSITE" id="PS50067"/>
    </source>
</evidence>
<dbReference type="EMBL" id="MLFT02000009">
    <property type="protein sequence ID" value="PHT37408.1"/>
    <property type="molecule type" value="Genomic_DNA"/>
</dbReference>
<dbReference type="InterPro" id="IPR001752">
    <property type="entry name" value="Kinesin_motor_dom"/>
</dbReference>
<evidence type="ECO:0000313" key="16">
    <source>
        <dbReference type="EMBL" id="PHT37408.1"/>
    </source>
</evidence>
<evidence type="ECO:0000256" key="14">
    <source>
        <dbReference type="SAM" id="Coils"/>
    </source>
</evidence>
<dbReference type="GO" id="GO:0008574">
    <property type="term" value="F:plus-end-directed microtubule motor activity"/>
    <property type="evidence" value="ECO:0007669"/>
    <property type="project" value="TreeGrafter"/>
</dbReference>
<dbReference type="GO" id="GO:0006412">
    <property type="term" value="P:translation"/>
    <property type="evidence" value="ECO:0007669"/>
    <property type="project" value="InterPro"/>
</dbReference>
<dbReference type="GO" id="GO:0003735">
    <property type="term" value="F:structural constituent of ribosome"/>
    <property type="evidence" value="ECO:0007669"/>
    <property type="project" value="InterPro"/>
</dbReference>
<dbReference type="OrthoDB" id="3176171at2759"/>
<evidence type="ECO:0000256" key="13">
    <source>
        <dbReference type="PROSITE-ProRule" id="PRU00283"/>
    </source>
</evidence>
<dbReference type="GO" id="GO:0090307">
    <property type="term" value="P:mitotic spindle assembly"/>
    <property type="evidence" value="ECO:0007669"/>
    <property type="project" value="TreeGrafter"/>
</dbReference>
<keyword evidence="10" id="KW-0687">Ribonucleoprotein</keyword>
<dbReference type="GO" id="GO:0008017">
    <property type="term" value="F:microtubule binding"/>
    <property type="evidence" value="ECO:0007669"/>
    <property type="project" value="InterPro"/>
</dbReference>
<dbReference type="InterPro" id="IPR014719">
    <property type="entry name" value="Ribosomal_bL12_C/ClpS-like"/>
</dbReference>
<feature type="binding site" evidence="13">
    <location>
        <begin position="293"/>
        <end position="300"/>
    </location>
    <ligand>
        <name>ATP</name>
        <dbReference type="ChEBI" id="CHEBI:30616"/>
    </ligand>
</feature>
<evidence type="ECO:0000256" key="11">
    <source>
        <dbReference type="ARBA" id="ARBA00072688"/>
    </source>
</evidence>
<dbReference type="PANTHER" id="PTHR47970">
    <property type="entry name" value="KINESIN-LIKE PROTEIN KIF11"/>
    <property type="match status" value="1"/>
</dbReference>
<comment type="similarity">
    <text evidence="2">Belongs to the bacterial ribosomal protein bL12 family.</text>
</comment>
<proteinExistence type="inferred from homology"/>
<evidence type="ECO:0000256" key="12">
    <source>
        <dbReference type="ARBA" id="ARBA00082754"/>
    </source>
</evidence>
<dbReference type="GO" id="GO:0005876">
    <property type="term" value="C:spindle microtubule"/>
    <property type="evidence" value="ECO:0007669"/>
    <property type="project" value="TreeGrafter"/>
</dbReference>
<evidence type="ECO:0000256" key="3">
    <source>
        <dbReference type="ARBA" id="ARBA00022490"/>
    </source>
</evidence>
<protein>
    <recommendedName>
        <fullName evidence="11">Large ribosomal subunit protein bL12c</fullName>
    </recommendedName>
    <alternativeName>
        <fullName evidence="12">CL12</fullName>
    </alternativeName>
</protein>
<dbReference type="Pfam" id="PF00542">
    <property type="entry name" value="Ribosomal_L12"/>
    <property type="match status" value="1"/>
</dbReference>
<dbReference type="Proteomes" id="UP000224567">
    <property type="component" value="Unassembled WGS sequence"/>
</dbReference>
<dbReference type="InterPro" id="IPR036961">
    <property type="entry name" value="Kinesin_motor_dom_sf"/>
</dbReference>
<feature type="domain" description="Kinesin motor" evidence="15">
    <location>
        <begin position="207"/>
        <end position="498"/>
    </location>
</feature>
<evidence type="ECO:0000256" key="9">
    <source>
        <dbReference type="ARBA" id="ARBA00023212"/>
    </source>
</evidence>
<dbReference type="FunFam" id="3.30.1390.10:FF:000001">
    <property type="entry name" value="50S ribosomal protein L7/L12"/>
    <property type="match status" value="1"/>
</dbReference>
<comment type="similarity">
    <text evidence="13">Belongs to the TRAFAC class myosin-kinesin ATPase superfamily. Kinesin family.</text>
</comment>
<dbReference type="SUPFAM" id="SSF52540">
    <property type="entry name" value="P-loop containing nucleoside triphosphate hydrolases"/>
    <property type="match status" value="1"/>
</dbReference>
<comment type="subcellular location">
    <subcellularLocation>
        <location evidence="1">Cytoplasm</location>
        <location evidence="1">Cytoskeleton</location>
    </subcellularLocation>
</comment>
<dbReference type="InterPro" id="IPR047149">
    <property type="entry name" value="KIF11-like"/>
</dbReference>
<evidence type="ECO:0000313" key="17">
    <source>
        <dbReference type="Proteomes" id="UP000224567"/>
    </source>
</evidence>
<dbReference type="SMART" id="SM00129">
    <property type="entry name" value="KISc"/>
    <property type="match status" value="1"/>
</dbReference>
<reference evidence="17" key="2">
    <citation type="journal article" date="2017" name="J. Anim. Genet.">
        <title>Multiple reference genome sequences of hot pepper reveal the massive evolution of plant disease resistance genes by retroduplication.</title>
        <authorList>
            <person name="Kim S."/>
            <person name="Park J."/>
            <person name="Yeom S.-I."/>
            <person name="Kim Y.-M."/>
            <person name="Seo E."/>
            <person name="Kim K.-T."/>
            <person name="Kim M.-S."/>
            <person name="Lee J.M."/>
            <person name="Cheong K."/>
            <person name="Shin H.-S."/>
            <person name="Kim S.-B."/>
            <person name="Han K."/>
            <person name="Lee J."/>
            <person name="Park M."/>
            <person name="Lee H.-A."/>
            <person name="Lee H.-Y."/>
            <person name="Lee Y."/>
            <person name="Oh S."/>
            <person name="Lee J.H."/>
            <person name="Choi E."/>
            <person name="Choi E."/>
            <person name="Lee S.E."/>
            <person name="Jeon J."/>
            <person name="Kim H."/>
            <person name="Choi G."/>
            <person name="Song H."/>
            <person name="Lee J."/>
            <person name="Lee S.-C."/>
            <person name="Kwon J.-K."/>
            <person name="Lee H.-Y."/>
            <person name="Koo N."/>
            <person name="Hong Y."/>
            <person name="Kim R.W."/>
            <person name="Kang W.-H."/>
            <person name="Huh J.H."/>
            <person name="Kang B.-C."/>
            <person name="Yang T.-J."/>
            <person name="Lee Y.-H."/>
            <person name="Bennetzen J.L."/>
            <person name="Choi D."/>
        </authorList>
    </citation>
    <scope>NUCLEOTIDE SEQUENCE [LARGE SCALE GENOMIC DNA]</scope>
    <source>
        <strain evidence="17">cv. PBC81</strain>
    </source>
</reference>
<dbReference type="GO" id="GO:0051231">
    <property type="term" value="P:spindle elongation"/>
    <property type="evidence" value="ECO:0007669"/>
    <property type="project" value="TreeGrafter"/>
</dbReference>
<accession>A0A2G2VWP9</accession>
<dbReference type="PROSITE" id="PS50067">
    <property type="entry name" value="KINESIN_MOTOR_2"/>
    <property type="match status" value="1"/>
</dbReference>
<dbReference type="PRINTS" id="PR00380">
    <property type="entry name" value="KINESINHEAVY"/>
</dbReference>
<dbReference type="Pfam" id="PF00225">
    <property type="entry name" value="Kinesin"/>
    <property type="match status" value="2"/>
</dbReference>
<organism evidence="16 17">
    <name type="scientific">Capsicum baccatum</name>
    <name type="common">Peruvian pepper</name>
    <dbReference type="NCBI Taxonomy" id="33114"/>
    <lineage>
        <taxon>Eukaryota</taxon>
        <taxon>Viridiplantae</taxon>
        <taxon>Streptophyta</taxon>
        <taxon>Embryophyta</taxon>
        <taxon>Tracheophyta</taxon>
        <taxon>Spermatophyta</taxon>
        <taxon>Magnoliopsida</taxon>
        <taxon>eudicotyledons</taxon>
        <taxon>Gunneridae</taxon>
        <taxon>Pentapetalae</taxon>
        <taxon>asterids</taxon>
        <taxon>lamiids</taxon>
        <taxon>Solanales</taxon>
        <taxon>Solanaceae</taxon>
        <taxon>Solanoideae</taxon>
        <taxon>Capsiceae</taxon>
        <taxon>Capsicum</taxon>
    </lineage>
</organism>
<gene>
    <name evidence="16" type="ORF">CQW23_20981</name>
</gene>
<dbReference type="GO" id="GO:0072686">
    <property type="term" value="C:mitotic spindle"/>
    <property type="evidence" value="ECO:0007669"/>
    <property type="project" value="TreeGrafter"/>
</dbReference>
<keyword evidence="17" id="KW-1185">Reference proteome</keyword>
<dbReference type="GO" id="GO:1990904">
    <property type="term" value="C:ribonucleoprotein complex"/>
    <property type="evidence" value="ECO:0007669"/>
    <property type="project" value="UniProtKB-KW"/>
</dbReference>
<dbReference type="STRING" id="33114.A0A2G2VWP9"/>
<dbReference type="GO" id="GO:0005840">
    <property type="term" value="C:ribosome"/>
    <property type="evidence" value="ECO:0007669"/>
    <property type="project" value="UniProtKB-KW"/>
</dbReference>
<evidence type="ECO:0000256" key="10">
    <source>
        <dbReference type="ARBA" id="ARBA00023274"/>
    </source>
</evidence>
<keyword evidence="9" id="KW-0206">Cytoskeleton</keyword>
<evidence type="ECO:0000256" key="4">
    <source>
        <dbReference type="ARBA" id="ARBA00022701"/>
    </source>
</evidence>
<evidence type="ECO:0000256" key="6">
    <source>
        <dbReference type="ARBA" id="ARBA00022840"/>
    </source>
</evidence>
<dbReference type="Gene3D" id="3.30.1390.10">
    <property type="match status" value="1"/>
</dbReference>
<evidence type="ECO:0000256" key="5">
    <source>
        <dbReference type="ARBA" id="ARBA00022741"/>
    </source>
</evidence>
<keyword evidence="5 13" id="KW-0547">Nucleotide-binding</keyword>
<keyword evidence="4" id="KW-0493">Microtubule</keyword>
<dbReference type="InterPro" id="IPR013823">
    <property type="entry name" value="Ribosomal_bL12_C"/>
</dbReference>
<dbReference type="PROSITE" id="PS00411">
    <property type="entry name" value="KINESIN_MOTOR_1"/>
    <property type="match status" value="1"/>
</dbReference>
<keyword evidence="7" id="KW-0689">Ribosomal protein</keyword>
<dbReference type="PANTHER" id="PTHR47970:SF12">
    <property type="entry name" value="KINESIN FAMILY MEMBER 11"/>
    <property type="match status" value="1"/>
</dbReference>
<sequence>MKLIARLRPVQTCTALREIIGPLQSRSFQPDFVPRDPNAKPIRYKYPDVYDPYGPRPPPSDKIVQLAERIAALPSEERRQIGPLLREILRHPTLKQISVEGMEGAMGGAAGGPAKAEEKKAEKTAFDVKLEKFDAAAKIKVIKEVRSFTSLGLKEAKDLVEKAPAILKQGVTKEEANEIIEKIKAAGGVAVMERSPVHSLGNGLWQKCKVRLCIRPFSNDELRSNAPQVLTCNELQREVAVSQNIAGKHIDRIFTFDKVFGPSAQQRDLYDQAIIPIVNEVLEGFNCTIFAYGQTGTGKTYTMEGECKRSKSGPNGELPQEAGVIPRAVKQIFDTLEGQNAEYSVKVTFLELYNEEITDLLAPEDLSKVALEDRQKKQLPLMEDGKATPEGEELIKCGKLNLVDLAGSENISRSGAREGRAREAGEINKSLLTLGRVINALVEHLGHIPYRDSKLTRLLRDSLGGRTKTCIIATVSPAVHCLEETLSTLDYAHRAKHIRNKPEVNQKMMKSTLIKDLYGEIERLKGEVYAAREKNGVYIPKERYYQEESERKAMADQIEQMGVSIENLQKQLEELQSRHDSQVQQCSDLTSKLDATQKQLNQTSKVLSYSEEQLRQCQYTLKERDFIISEQKKAENALAHQACVLRADLEKSIQENASLFQKIAREDKLNTDNRSVVDTFQSELAKQLGSLSSTVAMSVSRQNEHLQRVEKICRDFLESHDKAALDLTRKINSSKALYKSHFEAMQNVVRLHKATSNAALEEISTLASSNSISTKEFLDAESAEANLIFDELQSTLSTHQGEMAKFARELRQRFNDSTEHLTNISEIIQGFFDKLLDESKSLERHSTTADEIQTKSIAEFEKAYEEQSRSDAEKLIAEMTSLVSNHMRRQKELVGARLVDLRETVSANKTFLDGHVSSMEGITTDAKRKWQEFYTQAEGETKENADFSAAKHCRMELLMQKCVNTTETALKRRQSTHESVKDMGNQHVSTMHSVVRNICDSNEQHVNEFDSTKEVAEEDVKRNSEDIIKSIDGLSGEERASISGILGTASAHSETLEELKKNHCTQSTSIEQKALETFQQKFMDYEATGTTPIRCEQDVPSKGTIESLRAMPMETLLEEFRENNSFESFQLKELKPSLIPRSPLSLINN</sequence>
<reference evidence="16 17" key="1">
    <citation type="journal article" date="2017" name="Genome Biol.">
        <title>New reference genome sequences of hot pepper reveal the massive evolution of plant disease-resistance genes by retroduplication.</title>
        <authorList>
            <person name="Kim S."/>
            <person name="Park J."/>
            <person name="Yeom S.I."/>
            <person name="Kim Y.M."/>
            <person name="Seo E."/>
            <person name="Kim K.T."/>
            <person name="Kim M.S."/>
            <person name="Lee J.M."/>
            <person name="Cheong K."/>
            <person name="Shin H.S."/>
            <person name="Kim S.B."/>
            <person name="Han K."/>
            <person name="Lee J."/>
            <person name="Park M."/>
            <person name="Lee H.A."/>
            <person name="Lee H.Y."/>
            <person name="Lee Y."/>
            <person name="Oh S."/>
            <person name="Lee J.H."/>
            <person name="Choi E."/>
            <person name="Choi E."/>
            <person name="Lee S.E."/>
            <person name="Jeon J."/>
            <person name="Kim H."/>
            <person name="Choi G."/>
            <person name="Song H."/>
            <person name="Lee J."/>
            <person name="Lee S.C."/>
            <person name="Kwon J.K."/>
            <person name="Lee H.Y."/>
            <person name="Koo N."/>
            <person name="Hong Y."/>
            <person name="Kim R.W."/>
            <person name="Kang W.H."/>
            <person name="Huh J.H."/>
            <person name="Kang B.C."/>
            <person name="Yang T.J."/>
            <person name="Lee Y.H."/>
            <person name="Bennetzen J.L."/>
            <person name="Choi D."/>
        </authorList>
    </citation>
    <scope>NUCLEOTIDE SEQUENCE [LARGE SCALE GENOMIC DNA]</scope>
    <source>
        <strain evidence="17">cv. PBC81</strain>
    </source>
</reference>
<dbReference type="Gene3D" id="3.40.850.10">
    <property type="entry name" value="Kinesin motor domain"/>
    <property type="match status" value="2"/>
</dbReference>
<keyword evidence="8 13" id="KW-0505">Motor protein</keyword>
<evidence type="ECO:0000256" key="7">
    <source>
        <dbReference type="ARBA" id="ARBA00022980"/>
    </source>
</evidence>
<dbReference type="GO" id="GO:0007018">
    <property type="term" value="P:microtubule-based movement"/>
    <property type="evidence" value="ECO:0007669"/>
    <property type="project" value="InterPro"/>
</dbReference>
<keyword evidence="14" id="KW-0175">Coiled coil</keyword>
<feature type="coiled-coil region" evidence="14">
    <location>
        <begin position="514"/>
        <end position="592"/>
    </location>
</feature>
<dbReference type="InterPro" id="IPR019821">
    <property type="entry name" value="Kinesin_motor_CS"/>
</dbReference>
<evidence type="ECO:0000256" key="8">
    <source>
        <dbReference type="ARBA" id="ARBA00023175"/>
    </source>
</evidence>
<dbReference type="InterPro" id="IPR000206">
    <property type="entry name" value="Ribosomal_bL12"/>
</dbReference>
<dbReference type="AlphaFoldDB" id="A0A2G2VWP9"/>